<dbReference type="PANTHER" id="PTHR11064:SF9">
    <property type="entry name" value="NUCLEAR TRANSCRIPTION FACTOR Y SUBUNIT BETA"/>
    <property type="match status" value="1"/>
</dbReference>
<accession>A0A2Z6MQL5</accession>
<protein>
    <recommendedName>
        <fullName evidence="5">Transcription factor CBF/NF-Y/archaeal histone domain-containing protein</fullName>
    </recommendedName>
</protein>
<evidence type="ECO:0000313" key="7">
    <source>
        <dbReference type="Proteomes" id="UP000242715"/>
    </source>
</evidence>
<keyword evidence="7" id="KW-1185">Reference proteome</keyword>
<dbReference type="Gene3D" id="1.10.20.10">
    <property type="entry name" value="Histone, subunit A"/>
    <property type="match status" value="1"/>
</dbReference>
<keyword evidence="2" id="KW-0805">Transcription regulation</keyword>
<dbReference type="Pfam" id="PF00808">
    <property type="entry name" value="CBFD_NFYB_HMF"/>
    <property type="match status" value="1"/>
</dbReference>
<dbReference type="InterPro" id="IPR003958">
    <property type="entry name" value="CBFA_NFYB_domain"/>
</dbReference>
<proteinExistence type="inferred from homology"/>
<dbReference type="PANTHER" id="PTHR11064">
    <property type="entry name" value="CCAAT-BINDING TRANSCRIPTION FACTOR-RELATED"/>
    <property type="match status" value="1"/>
</dbReference>
<comment type="similarity">
    <text evidence="1">Belongs to the NFYB/HAP3 subunit family.</text>
</comment>
<reference evidence="7" key="1">
    <citation type="journal article" date="2017" name="Front. Plant Sci.">
        <title>Climate Clever Clovers: New Paradigm to Reduce the Environmental Footprint of Ruminants by Breeding Low Methanogenic Forages Utilizing Haplotype Variation.</title>
        <authorList>
            <person name="Kaur P."/>
            <person name="Appels R."/>
            <person name="Bayer P.E."/>
            <person name="Keeble-Gagnere G."/>
            <person name="Wang J."/>
            <person name="Hirakawa H."/>
            <person name="Shirasawa K."/>
            <person name="Vercoe P."/>
            <person name="Stefanova K."/>
            <person name="Durmic Z."/>
            <person name="Nichols P."/>
            <person name="Revell C."/>
            <person name="Isobe S.N."/>
            <person name="Edwards D."/>
            <person name="Erskine W."/>
        </authorList>
    </citation>
    <scope>NUCLEOTIDE SEQUENCE [LARGE SCALE GENOMIC DNA]</scope>
    <source>
        <strain evidence="7">cv. Daliak</strain>
    </source>
</reference>
<keyword evidence="3" id="KW-0238">DNA-binding</keyword>
<keyword evidence="4" id="KW-0804">Transcription</keyword>
<evidence type="ECO:0000256" key="4">
    <source>
        <dbReference type="ARBA" id="ARBA00023163"/>
    </source>
</evidence>
<name>A0A2Z6MQL5_TRISU</name>
<dbReference type="EMBL" id="DF973355">
    <property type="protein sequence ID" value="GAU27472.1"/>
    <property type="molecule type" value="Genomic_DNA"/>
</dbReference>
<dbReference type="GO" id="GO:0046982">
    <property type="term" value="F:protein heterodimerization activity"/>
    <property type="evidence" value="ECO:0007669"/>
    <property type="project" value="InterPro"/>
</dbReference>
<dbReference type="GO" id="GO:0001228">
    <property type="term" value="F:DNA-binding transcription activator activity, RNA polymerase II-specific"/>
    <property type="evidence" value="ECO:0007669"/>
    <property type="project" value="InterPro"/>
</dbReference>
<evidence type="ECO:0000256" key="2">
    <source>
        <dbReference type="ARBA" id="ARBA00023015"/>
    </source>
</evidence>
<dbReference type="SUPFAM" id="SSF47113">
    <property type="entry name" value="Histone-fold"/>
    <property type="match status" value="1"/>
</dbReference>
<dbReference type="InterPro" id="IPR009072">
    <property type="entry name" value="Histone-fold"/>
</dbReference>
<dbReference type="Proteomes" id="UP000242715">
    <property type="component" value="Unassembled WGS sequence"/>
</dbReference>
<dbReference type="InterPro" id="IPR027113">
    <property type="entry name" value="Transc_fact_NFYB/HAP3"/>
</dbReference>
<evidence type="ECO:0000259" key="5">
    <source>
        <dbReference type="Pfam" id="PF00808"/>
    </source>
</evidence>
<dbReference type="GO" id="GO:0016602">
    <property type="term" value="C:CCAAT-binding factor complex"/>
    <property type="evidence" value="ECO:0007669"/>
    <property type="project" value="InterPro"/>
</dbReference>
<sequence>MSLILKLSNICSQHGTRKFIFPWKMRQESCGTRVLPSDAKIIKDAKKSIQLCVSEFMDISTNEANERCKFEHRKIITIGHKYVI</sequence>
<gene>
    <name evidence="6" type="ORF">TSUD_14520</name>
</gene>
<organism evidence="6 7">
    <name type="scientific">Trifolium subterraneum</name>
    <name type="common">Subterranean clover</name>
    <dbReference type="NCBI Taxonomy" id="3900"/>
    <lineage>
        <taxon>Eukaryota</taxon>
        <taxon>Viridiplantae</taxon>
        <taxon>Streptophyta</taxon>
        <taxon>Embryophyta</taxon>
        <taxon>Tracheophyta</taxon>
        <taxon>Spermatophyta</taxon>
        <taxon>Magnoliopsida</taxon>
        <taxon>eudicotyledons</taxon>
        <taxon>Gunneridae</taxon>
        <taxon>Pentapetalae</taxon>
        <taxon>rosids</taxon>
        <taxon>fabids</taxon>
        <taxon>Fabales</taxon>
        <taxon>Fabaceae</taxon>
        <taxon>Papilionoideae</taxon>
        <taxon>50 kb inversion clade</taxon>
        <taxon>NPAAA clade</taxon>
        <taxon>Hologalegina</taxon>
        <taxon>IRL clade</taxon>
        <taxon>Trifolieae</taxon>
        <taxon>Trifolium</taxon>
    </lineage>
</organism>
<feature type="domain" description="Transcription factor CBF/NF-Y/archaeal histone" evidence="5">
    <location>
        <begin position="36"/>
        <end position="79"/>
    </location>
</feature>
<evidence type="ECO:0000256" key="1">
    <source>
        <dbReference type="ARBA" id="ARBA00009053"/>
    </source>
</evidence>
<dbReference type="GO" id="GO:0000978">
    <property type="term" value="F:RNA polymerase II cis-regulatory region sequence-specific DNA binding"/>
    <property type="evidence" value="ECO:0007669"/>
    <property type="project" value="TreeGrafter"/>
</dbReference>
<evidence type="ECO:0000256" key="3">
    <source>
        <dbReference type="ARBA" id="ARBA00023125"/>
    </source>
</evidence>
<evidence type="ECO:0000313" key="6">
    <source>
        <dbReference type="EMBL" id="GAU27472.1"/>
    </source>
</evidence>
<dbReference type="AlphaFoldDB" id="A0A2Z6MQL5"/>